<name>A0ABR8ZHV1_9FLAO</name>
<dbReference type="EMBL" id="JACYFS010000014">
    <property type="protein sequence ID" value="MBD8084644.1"/>
    <property type="molecule type" value="Genomic_DNA"/>
</dbReference>
<protein>
    <submittedName>
        <fullName evidence="1">Uncharacterized protein</fullName>
    </submittedName>
</protein>
<evidence type="ECO:0000313" key="2">
    <source>
        <dbReference type="Proteomes" id="UP000637299"/>
    </source>
</evidence>
<dbReference type="Proteomes" id="UP000637299">
    <property type="component" value="Unassembled WGS sequence"/>
</dbReference>
<evidence type="ECO:0000313" key="1">
    <source>
        <dbReference type="EMBL" id="MBD8084644.1"/>
    </source>
</evidence>
<gene>
    <name evidence="1" type="ORF">IC610_19750</name>
</gene>
<dbReference type="RefSeq" id="WP_191738591.1">
    <property type="nucleotide sequence ID" value="NZ_JACYFS010000014.1"/>
</dbReference>
<reference evidence="1 2" key="1">
    <citation type="submission" date="2020-09" db="EMBL/GenBank/DDBJ databases">
        <title>Genome seq and assembly of Chryseobacterium sp.</title>
        <authorList>
            <person name="Chhetri G."/>
        </authorList>
    </citation>
    <scope>NUCLEOTIDE SEQUENCE [LARGE SCALE GENOMIC DNA]</scope>
    <source>
        <strain evidence="1 2">GCR10</strain>
    </source>
</reference>
<accession>A0ABR8ZHV1</accession>
<organism evidence="1 2">
    <name type="scientific">Chryseobacterium caseinilyticum</name>
    <dbReference type="NCBI Taxonomy" id="2771428"/>
    <lineage>
        <taxon>Bacteria</taxon>
        <taxon>Pseudomonadati</taxon>
        <taxon>Bacteroidota</taxon>
        <taxon>Flavobacteriia</taxon>
        <taxon>Flavobacteriales</taxon>
        <taxon>Weeksellaceae</taxon>
        <taxon>Chryseobacterium group</taxon>
        <taxon>Chryseobacterium</taxon>
    </lineage>
</organism>
<sequence>MKPHTTISATGQPCPASGLWQSMGYFKTTIPIKTGKEMPDYCGNHVDWMLIVPDNHKKQNKKT</sequence>
<keyword evidence="2" id="KW-1185">Reference proteome</keyword>
<proteinExistence type="predicted"/>
<comment type="caution">
    <text evidence="1">The sequence shown here is derived from an EMBL/GenBank/DDBJ whole genome shotgun (WGS) entry which is preliminary data.</text>
</comment>